<sequence length="266" mass="28342">MTKSVDLVTLKPNTGLSWKEITLAQLTAQNVTESTELNNPQQFSDTAFTVTPTVTGVHTFVSNRVGARITKKTLTRMGRLAQDAIERLKDTDGLTAIDAFTTSLGGTGSALASGFIRAARSRITSNTTEPAPQSGEIFGVFHGFQIKDIEDEILNPTTGVLQAQLEAGKTAQVFANGVVGAVGSVIIREDGNLTINAGTTSAKGGVFHRSSLVLVQGRSPWVLFREEPHIGGGGTSMWQYDEYAYGERSAGNWGFEVQTDATTPTS</sequence>
<dbReference type="EMBL" id="LAZR01046767">
    <property type="protein sequence ID" value="KKK95763.1"/>
    <property type="molecule type" value="Genomic_DNA"/>
</dbReference>
<organism evidence="1">
    <name type="scientific">marine sediment metagenome</name>
    <dbReference type="NCBI Taxonomy" id="412755"/>
    <lineage>
        <taxon>unclassified sequences</taxon>
        <taxon>metagenomes</taxon>
        <taxon>ecological metagenomes</taxon>
    </lineage>
</organism>
<accession>A0A0F8ZPK3</accession>
<comment type="caution">
    <text evidence="1">The sequence shown here is derived from an EMBL/GenBank/DDBJ whole genome shotgun (WGS) entry which is preliminary data.</text>
</comment>
<protein>
    <submittedName>
        <fullName evidence="1">Uncharacterized protein</fullName>
    </submittedName>
</protein>
<proteinExistence type="predicted"/>
<reference evidence="1" key="1">
    <citation type="journal article" date="2015" name="Nature">
        <title>Complex archaea that bridge the gap between prokaryotes and eukaryotes.</title>
        <authorList>
            <person name="Spang A."/>
            <person name="Saw J.H."/>
            <person name="Jorgensen S.L."/>
            <person name="Zaremba-Niedzwiedzka K."/>
            <person name="Martijn J."/>
            <person name="Lind A.E."/>
            <person name="van Eijk R."/>
            <person name="Schleper C."/>
            <person name="Guy L."/>
            <person name="Ettema T.J."/>
        </authorList>
    </citation>
    <scope>NUCLEOTIDE SEQUENCE</scope>
</reference>
<evidence type="ECO:0000313" key="1">
    <source>
        <dbReference type="EMBL" id="KKK95763.1"/>
    </source>
</evidence>
<gene>
    <name evidence="1" type="ORF">LCGC14_2669540</name>
</gene>
<name>A0A0F8ZPK3_9ZZZZ</name>
<dbReference type="AlphaFoldDB" id="A0A0F8ZPK3"/>